<dbReference type="InterPro" id="IPR009100">
    <property type="entry name" value="AcylCoA_DH/oxidase_NM_dom_sf"/>
</dbReference>
<dbReference type="GO" id="GO:0050660">
    <property type="term" value="F:flavin adenine dinucleotide binding"/>
    <property type="evidence" value="ECO:0007669"/>
    <property type="project" value="InterPro"/>
</dbReference>
<dbReference type="FunFam" id="1.20.140.10:FF:000012">
    <property type="entry name" value="Acyl-CoA dehydrogenase fadE12"/>
    <property type="match status" value="1"/>
</dbReference>
<evidence type="ECO:0000313" key="9">
    <source>
        <dbReference type="EMBL" id="ABD25666.1"/>
    </source>
</evidence>
<protein>
    <submittedName>
        <fullName evidence="9">Acyl-CoA dehydrogenase-like protein</fullName>
    </submittedName>
</protein>
<dbReference type="CDD" id="cd00567">
    <property type="entry name" value="ACAD"/>
    <property type="match status" value="1"/>
</dbReference>
<dbReference type="AlphaFoldDB" id="Q2G907"/>
<evidence type="ECO:0000256" key="4">
    <source>
        <dbReference type="ARBA" id="ARBA00022827"/>
    </source>
</evidence>
<dbReference type="InterPro" id="IPR037069">
    <property type="entry name" value="AcylCoA_DH/ox_N_sf"/>
</dbReference>
<dbReference type="HOGENOM" id="CLU_018204_0_2_5"/>
<keyword evidence="3 5" id="KW-0285">Flavoprotein</keyword>
<keyword evidence="4 5" id="KW-0274">FAD</keyword>
<dbReference type="STRING" id="279238.Saro_1221"/>
<organism evidence="9 10">
    <name type="scientific">Novosphingobium aromaticivorans (strain ATCC 700278 / DSM 12444 / CCUG 56034 / CIP 105152 / NBRC 16084 / F199)</name>
    <dbReference type="NCBI Taxonomy" id="279238"/>
    <lineage>
        <taxon>Bacteria</taxon>
        <taxon>Pseudomonadati</taxon>
        <taxon>Pseudomonadota</taxon>
        <taxon>Alphaproteobacteria</taxon>
        <taxon>Sphingomonadales</taxon>
        <taxon>Sphingomonadaceae</taxon>
        <taxon>Novosphingobium</taxon>
    </lineage>
</organism>
<dbReference type="PROSITE" id="PS00073">
    <property type="entry name" value="ACYL_COA_DH_2"/>
    <property type="match status" value="1"/>
</dbReference>
<dbReference type="EMBL" id="CP000248">
    <property type="protein sequence ID" value="ABD25666.1"/>
    <property type="molecule type" value="Genomic_DNA"/>
</dbReference>
<feature type="domain" description="Acyl-CoA oxidase/dehydrogenase middle" evidence="7">
    <location>
        <begin position="123"/>
        <end position="222"/>
    </location>
</feature>
<feature type="domain" description="Acyl-CoA dehydrogenase/oxidase C-terminal" evidence="6">
    <location>
        <begin position="234"/>
        <end position="367"/>
    </location>
</feature>
<dbReference type="FunFam" id="1.10.540.10:FF:000013">
    <property type="entry name" value="Acyl-CoA dehydrogenase"/>
    <property type="match status" value="1"/>
</dbReference>
<dbReference type="SUPFAM" id="SSF56645">
    <property type="entry name" value="Acyl-CoA dehydrogenase NM domain-like"/>
    <property type="match status" value="1"/>
</dbReference>
<dbReference type="Pfam" id="PF02770">
    <property type="entry name" value="Acyl-CoA_dh_M"/>
    <property type="match status" value="1"/>
</dbReference>
<dbReference type="PIRSF" id="PIRSF016578">
    <property type="entry name" value="HsaA"/>
    <property type="match status" value="1"/>
</dbReference>
<evidence type="ECO:0000259" key="7">
    <source>
        <dbReference type="Pfam" id="PF02770"/>
    </source>
</evidence>
<dbReference type="PANTHER" id="PTHR43884">
    <property type="entry name" value="ACYL-COA DEHYDROGENASE"/>
    <property type="match status" value="1"/>
</dbReference>
<dbReference type="PROSITE" id="PS00072">
    <property type="entry name" value="ACYL_COA_DH_1"/>
    <property type="match status" value="1"/>
</dbReference>
<keyword evidence="5" id="KW-0560">Oxidoreductase</keyword>
<dbReference type="Pfam" id="PF00441">
    <property type="entry name" value="Acyl-CoA_dh_1"/>
    <property type="match status" value="1"/>
</dbReference>
<dbReference type="Gene3D" id="2.40.110.10">
    <property type="entry name" value="Butyryl-CoA Dehydrogenase, subunit A, domain 2"/>
    <property type="match status" value="1"/>
</dbReference>
<dbReference type="InterPro" id="IPR006089">
    <property type="entry name" value="Acyl-CoA_DH_CS"/>
</dbReference>
<dbReference type="eggNOG" id="COG1960">
    <property type="taxonomic scope" value="Bacteria"/>
</dbReference>
<comment type="cofactor">
    <cofactor evidence="1 5">
        <name>FAD</name>
        <dbReference type="ChEBI" id="CHEBI:57692"/>
    </cofactor>
</comment>
<sequence>MILSPYDSEDHGEIREGVRKLCAQFPGEYWRKLDEKREYPTDFVNALTEAGYLSVLIPEEYGGSGLGLGAAAAILETIQSEGGNGGACHAQMYIMGTILRHGSEEQKRAYLPRIAAGTLRLQAFGVTEPTSGTDTTSLRTFARREGDEYVVNGQKIWTSRAEHSDLMLLLARTTAREDVAKKTDGLSVFIVDMRDVVGKSLTIRPIRTMMNHATTEVFFDNMRIPAANLLGEEGKGFRYILSGMNAERVLIAAECVGDAKWFTRRSVEYAGERKVFGRAIGANQGVAFPIAKAYANMRAAELMVREAARMYEAGLPMGAEANMAKMLAADASWEAGNACVQTHGGFGFAEEYDIERKLRETRLYQVAPISTNLILSFLAEHVLGLPRSY</sequence>
<dbReference type="Gene3D" id="1.20.140.10">
    <property type="entry name" value="Butyryl-CoA Dehydrogenase, subunit A, domain 3"/>
    <property type="match status" value="1"/>
</dbReference>
<dbReference type="InterPro" id="IPR009075">
    <property type="entry name" value="AcylCo_DH/oxidase_C"/>
</dbReference>
<name>Q2G907_NOVAD</name>
<dbReference type="KEGG" id="nar:Saro_1221"/>
<dbReference type="InterPro" id="IPR046373">
    <property type="entry name" value="Acyl-CoA_Oxase/DH_mid-dom_sf"/>
</dbReference>
<dbReference type="PANTHER" id="PTHR43884:SF12">
    <property type="entry name" value="ISOVALERYL-COA DEHYDROGENASE, MITOCHONDRIAL-RELATED"/>
    <property type="match status" value="1"/>
</dbReference>
<reference evidence="10" key="1">
    <citation type="submission" date="2006-01" db="EMBL/GenBank/DDBJ databases">
        <title>Complete sequence of Novosphingobium aromaticivorans DSM 12444.</title>
        <authorList>
            <consortium name="US DOE Joint Genome Institute"/>
            <person name="Copeland A."/>
            <person name="Lucas S."/>
            <person name="Lapidus A."/>
            <person name="Barry K."/>
            <person name="Detter J.C."/>
            <person name="Glavina T."/>
            <person name="Hammon N."/>
            <person name="Israni S."/>
            <person name="Pitluck S."/>
            <person name="Chain P."/>
            <person name="Malfatti S."/>
            <person name="Shin M."/>
            <person name="Vergez L."/>
            <person name="Schmutz J."/>
            <person name="Larimer F."/>
            <person name="Land M."/>
            <person name="Kyrpides N."/>
            <person name="Ivanova N."/>
            <person name="Fredrickson J."/>
            <person name="Balkwill D."/>
            <person name="Romine M.F."/>
            <person name="Richardson P."/>
        </authorList>
    </citation>
    <scope>NUCLEOTIDE SEQUENCE [LARGE SCALE GENOMIC DNA]</scope>
    <source>
        <strain evidence="10">ATCC 700278 / DSM 12444 / CCUG 56034 / CIP 105152 / NBRC 16084 / F199</strain>
    </source>
</reference>
<dbReference type="InterPro" id="IPR006091">
    <property type="entry name" value="Acyl-CoA_Oxase/DH_mid-dom"/>
</dbReference>
<proteinExistence type="inferred from homology"/>
<evidence type="ECO:0000259" key="6">
    <source>
        <dbReference type="Pfam" id="PF00441"/>
    </source>
</evidence>
<evidence type="ECO:0000313" key="10">
    <source>
        <dbReference type="Proteomes" id="UP000009134"/>
    </source>
</evidence>
<dbReference type="InterPro" id="IPR036250">
    <property type="entry name" value="AcylCo_DH-like_C"/>
</dbReference>
<evidence type="ECO:0000256" key="2">
    <source>
        <dbReference type="ARBA" id="ARBA00009347"/>
    </source>
</evidence>
<gene>
    <name evidence="9" type="ordered locus">Saro_1221</name>
</gene>
<dbReference type="Gene3D" id="1.10.540.10">
    <property type="entry name" value="Acyl-CoA dehydrogenase/oxidase, N-terminal domain"/>
    <property type="match status" value="1"/>
</dbReference>
<comment type="similarity">
    <text evidence="2 5">Belongs to the acyl-CoA dehydrogenase family.</text>
</comment>
<dbReference type="GO" id="GO:0003995">
    <property type="term" value="F:acyl-CoA dehydrogenase activity"/>
    <property type="evidence" value="ECO:0007669"/>
    <property type="project" value="InterPro"/>
</dbReference>
<dbReference type="Pfam" id="PF02771">
    <property type="entry name" value="Acyl-CoA_dh_N"/>
    <property type="match status" value="1"/>
</dbReference>
<dbReference type="InterPro" id="IPR013786">
    <property type="entry name" value="AcylCoA_DH/ox_N"/>
</dbReference>
<dbReference type="FunFam" id="2.40.110.10:FF:000014">
    <property type="entry name" value="Probable acyl-CoA dehydrogenase"/>
    <property type="match status" value="1"/>
</dbReference>
<dbReference type="RefSeq" id="WP_011444880.1">
    <property type="nucleotide sequence ID" value="NC_007794.1"/>
</dbReference>
<evidence type="ECO:0000256" key="1">
    <source>
        <dbReference type="ARBA" id="ARBA00001974"/>
    </source>
</evidence>
<keyword evidence="10" id="KW-1185">Reference proteome</keyword>
<evidence type="ECO:0000259" key="8">
    <source>
        <dbReference type="Pfam" id="PF02771"/>
    </source>
</evidence>
<accession>Q2G907</accession>
<dbReference type="SUPFAM" id="SSF47203">
    <property type="entry name" value="Acyl-CoA dehydrogenase C-terminal domain-like"/>
    <property type="match status" value="1"/>
</dbReference>
<feature type="domain" description="Acyl-CoA dehydrogenase/oxidase N-terminal" evidence="8">
    <location>
        <begin position="8"/>
        <end position="117"/>
    </location>
</feature>
<dbReference type="Proteomes" id="UP000009134">
    <property type="component" value="Chromosome"/>
</dbReference>
<evidence type="ECO:0000256" key="5">
    <source>
        <dbReference type="RuleBase" id="RU362125"/>
    </source>
</evidence>
<evidence type="ECO:0000256" key="3">
    <source>
        <dbReference type="ARBA" id="ARBA00022630"/>
    </source>
</evidence>